<dbReference type="GO" id="GO:0061908">
    <property type="term" value="C:phagophore"/>
    <property type="evidence" value="ECO:0007669"/>
    <property type="project" value="TreeGrafter"/>
</dbReference>
<gene>
    <name evidence="12" type="ORF">DME_LOCUS9024</name>
</gene>
<dbReference type="GO" id="GO:0005789">
    <property type="term" value="C:endoplasmic reticulum membrane"/>
    <property type="evidence" value="ECO:0007669"/>
    <property type="project" value="UniProtKB-SubCell"/>
</dbReference>
<dbReference type="Proteomes" id="UP000274756">
    <property type="component" value="Unassembled WGS sequence"/>
</dbReference>
<dbReference type="GO" id="GO:0043495">
    <property type="term" value="F:protein-membrane adaptor activity"/>
    <property type="evidence" value="ECO:0007669"/>
    <property type="project" value="TreeGrafter"/>
</dbReference>
<reference evidence="15" key="1">
    <citation type="submission" date="2016-04" db="UniProtKB">
        <authorList>
            <consortium name="WormBaseParasite"/>
        </authorList>
    </citation>
    <scope>IDENTIFICATION</scope>
</reference>
<dbReference type="Pfam" id="PF13329">
    <property type="entry name" value="ATG2_CAD"/>
    <property type="match status" value="1"/>
</dbReference>
<protein>
    <recommendedName>
        <fullName evidence="4">Autophagy-related protein 2</fullName>
    </recommendedName>
</protein>
<evidence type="ECO:0000256" key="10">
    <source>
        <dbReference type="ARBA" id="ARBA00024479"/>
    </source>
</evidence>
<organism evidence="13 15">
    <name type="scientific">Dracunculus medinensis</name>
    <name type="common">Guinea worm</name>
    <dbReference type="NCBI Taxonomy" id="318479"/>
    <lineage>
        <taxon>Eukaryota</taxon>
        <taxon>Metazoa</taxon>
        <taxon>Ecdysozoa</taxon>
        <taxon>Nematoda</taxon>
        <taxon>Chromadorea</taxon>
        <taxon>Rhabditida</taxon>
        <taxon>Spirurina</taxon>
        <taxon>Dracunculoidea</taxon>
        <taxon>Dracunculidae</taxon>
        <taxon>Dracunculus</taxon>
    </lineage>
</organism>
<name>A0A158Q4M7_DRAME</name>
<sequence>MSRISLELSEAKLCFVNEFRGKPEESYFYLRSNTIKSYHRKTNDVWITQLINFFNVNACDIAGYERPQIIVDLHLNLASSVFVYEHIGNNEDSTPSFRLFLILLYCSGAPILSMNTITIHNIEIRDLLAASDFKMMLHMCESAKLRRMNAPMFALRILENNDKEGKLAISMLPMRLNVDQDTLEFLQDFFTDLSASSSVSKFTFSPSVPLRLDYQGKRVKSDQGVLMGLLIGLTSLKCSELTLVDFKNTEGLNGIPNCIQFAVNHWIKDIQENQIPNVIGGFGPIRSLVQLGKGIKDLLFLPMNEYRRTDGHLMTGLRRGAESFGSSTITASVEIAQCFTGLVQGAAEIAFDVITPDASVRRKRLDKRKVSDSNLPPNDIRDGLNRAYATVKQGIAETAEGLHKAAYEDRAEGHWPLRGLLRQATPTFLRPIVIASKATNELLGGIKSQWKPEDYAEEIQKWKGNDY</sequence>
<keyword evidence="7" id="KW-0072">Autophagy</keyword>
<comment type="similarity">
    <text evidence="3">Belongs to the ATG2 family.</text>
</comment>
<dbReference type="GO" id="GO:0061723">
    <property type="term" value="P:glycophagy"/>
    <property type="evidence" value="ECO:0007669"/>
    <property type="project" value="TreeGrafter"/>
</dbReference>
<dbReference type="InterPro" id="IPR026849">
    <property type="entry name" value="ATG2"/>
</dbReference>
<comment type="catalytic activity">
    <reaction evidence="10">
        <text>a 1,2-diacyl-sn-glycero-3-phospho-L-serine(in) = a 1,2-diacyl-sn-glycero-3-phospho-L-serine(out)</text>
        <dbReference type="Rhea" id="RHEA:38663"/>
        <dbReference type="ChEBI" id="CHEBI:57262"/>
    </reaction>
</comment>
<dbReference type="WBParaSite" id="DME_0000522501-mRNA-1">
    <property type="protein sequence ID" value="DME_0000522501-mRNA-1"/>
    <property type="gene ID" value="DME_0000522501"/>
</dbReference>
<comment type="catalytic activity">
    <reaction evidence="11">
        <text>a 1,2-diacyl-sn-glycero-3-phosphoethanolamine(in) = a 1,2-diacyl-sn-glycero-3-phosphoethanolamine(out)</text>
        <dbReference type="Rhea" id="RHEA:38895"/>
        <dbReference type="ChEBI" id="CHEBI:64612"/>
    </reaction>
</comment>
<evidence type="ECO:0000256" key="2">
    <source>
        <dbReference type="ARBA" id="ARBA00004623"/>
    </source>
</evidence>
<evidence type="ECO:0000256" key="11">
    <source>
        <dbReference type="ARBA" id="ARBA00024615"/>
    </source>
</evidence>
<keyword evidence="8" id="KW-0445">Lipid transport</keyword>
<evidence type="ECO:0000313" key="12">
    <source>
        <dbReference type="EMBL" id="VDN59051.1"/>
    </source>
</evidence>
<dbReference type="Proteomes" id="UP000038040">
    <property type="component" value="Unplaced"/>
</dbReference>
<evidence type="ECO:0000256" key="4">
    <source>
        <dbReference type="ARBA" id="ARBA00018070"/>
    </source>
</evidence>
<dbReference type="OrthoDB" id="18982at2759"/>
<dbReference type="GO" id="GO:0000422">
    <property type="term" value="P:autophagy of mitochondrion"/>
    <property type="evidence" value="ECO:0007669"/>
    <property type="project" value="TreeGrafter"/>
</dbReference>
<dbReference type="AlphaFoldDB" id="A0A158Q4M7"/>
<reference evidence="12 14" key="2">
    <citation type="submission" date="2018-11" db="EMBL/GenBank/DDBJ databases">
        <authorList>
            <consortium name="Pathogen Informatics"/>
        </authorList>
    </citation>
    <scope>NUCLEOTIDE SEQUENCE [LARGE SCALE GENOMIC DNA]</scope>
</reference>
<dbReference type="GO" id="GO:0032266">
    <property type="term" value="F:phosphatidylinositol-3-phosphate binding"/>
    <property type="evidence" value="ECO:0007669"/>
    <property type="project" value="TreeGrafter"/>
</dbReference>
<keyword evidence="14" id="KW-1185">Reference proteome</keyword>
<keyword evidence="6" id="KW-0256">Endoplasmic reticulum</keyword>
<evidence type="ECO:0000256" key="7">
    <source>
        <dbReference type="ARBA" id="ARBA00023006"/>
    </source>
</evidence>
<comment type="subcellular location">
    <subcellularLocation>
        <location evidence="1">Endoplasmic reticulum membrane</location>
        <topology evidence="1">Peripheral membrane protein</topology>
    </subcellularLocation>
    <subcellularLocation>
        <location evidence="2">Preautophagosomal structure membrane</location>
        <topology evidence="2">Peripheral membrane protein</topology>
    </subcellularLocation>
</comment>
<evidence type="ECO:0000256" key="8">
    <source>
        <dbReference type="ARBA" id="ARBA00023055"/>
    </source>
</evidence>
<keyword evidence="9" id="KW-0472">Membrane</keyword>
<dbReference type="PANTHER" id="PTHR13190">
    <property type="entry name" value="AUTOPHAGY-RELATED 2, ISOFORM A"/>
    <property type="match status" value="1"/>
</dbReference>
<evidence type="ECO:0000256" key="9">
    <source>
        <dbReference type="ARBA" id="ARBA00023136"/>
    </source>
</evidence>
<dbReference type="GO" id="GO:0000045">
    <property type="term" value="P:autophagosome assembly"/>
    <property type="evidence" value="ECO:0007669"/>
    <property type="project" value="TreeGrafter"/>
</dbReference>
<evidence type="ECO:0000313" key="14">
    <source>
        <dbReference type="Proteomes" id="UP000274756"/>
    </source>
</evidence>
<dbReference type="GO" id="GO:0061709">
    <property type="term" value="P:reticulophagy"/>
    <property type="evidence" value="ECO:0007669"/>
    <property type="project" value="TreeGrafter"/>
</dbReference>
<proteinExistence type="inferred from homology"/>
<evidence type="ECO:0000313" key="15">
    <source>
        <dbReference type="WBParaSite" id="DME_0000522501-mRNA-1"/>
    </source>
</evidence>
<dbReference type="GO" id="GO:0034727">
    <property type="term" value="P:piecemeal microautophagy of the nucleus"/>
    <property type="evidence" value="ECO:0007669"/>
    <property type="project" value="TreeGrafter"/>
</dbReference>
<dbReference type="STRING" id="318479.A0A158Q4M7"/>
<dbReference type="EMBL" id="UYYG01001175">
    <property type="protein sequence ID" value="VDN59051.1"/>
    <property type="molecule type" value="Genomic_DNA"/>
</dbReference>
<evidence type="ECO:0000256" key="1">
    <source>
        <dbReference type="ARBA" id="ARBA00004406"/>
    </source>
</evidence>
<accession>A0A158Q4M7</accession>
<keyword evidence="5" id="KW-0813">Transport</keyword>
<evidence type="ECO:0000256" key="5">
    <source>
        <dbReference type="ARBA" id="ARBA00022448"/>
    </source>
</evidence>
<evidence type="ECO:0000256" key="6">
    <source>
        <dbReference type="ARBA" id="ARBA00022824"/>
    </source>
</evidence>
<evidence type="ECO:0000313" key="13">
    <source>
        <dbReference type="Proteomes" id="UP000038040"/>
    </source>
</evidence>
<dbReference type="PANTHER" id="PTHR13190:SF1">
    <property type="entry name" value="AUTOPHAGY-RELATED 2, ISOFORM A"/>
    <property type="match status" value="1"/>
</dbReference>
<dbReference type="GO" id="GO:0034045">
    <property type="term" value="C:phagophore assembly site membrane"/>
    <property type="evidence" value="ECO:0007669"/>
    <property type="project" value="UniProtKB-SubCell"/>
</dbReference>
<evidence type="ECO:0000256" key="3">
    <source>
        <dbReference type="ARBA" id="ARBA00009714"/>
    </source>
</evidence>
<dbReference type="GO" id="GO:0006869">
    <property type="term" value="P:lipid transport"/>
    <property type="evidence" value="ECO:0007669"/>
    <property type="project" value="UniProtKB-KW"/>
</dbReference>